<dbReference type="InterPro" id="IPR037185">
    <property type="entry name" value="EmrE-like"/>
</dbReference>
<feature type="transmembrane region" description="Helical" evidence="2">
    <location>
        <begin position="94"/>
        <end position="116"/>
    </location>
</feature>
<evidence type="ECO:0000313" key="4">
    <source>
        <dbReference type="EMBL" id="HIX66383.1"/>
    </source>
</evidence>
<feature type="transmembrane region" description="Helical" evidence="2">
    <location>
        <begin position="270"/>
        <end position="288"/>
    </location>
</feature>
<keyword evidence="2" id="KW-0812">Transmembrane</keyword>
<dbReference type="PANTHER" id="PTHR22911">
    <property type="entry name" value="ACYL-MALONYL CONDENSING ENZYME-RELATED"/>
    <property type="match status" value="1"/>
</dbReference>
<reference evidence="4" key="2">
    <citation type="submission" date="2021-04" db="EMBL/GenBank/DDBJ databases">
        <authorList>
            <person name="Gilroy R."/>
        </authorList>
    </citation>
    <scope>NUCLEOTIDE SEQUENCE</scope>
    <source>
        <strain evidence="4">CHK188-5543</strain>
    </source>
</reference>
<gene>
    <name evidence="4" type="ORF">H9736_09060</name>
</gene>
<dbReference type="Pfam" id="PF00892">
    <property type="entry name" value="EamA"/>
    <property type="match status" value="2"/>
</dbReference>
<feature type="transmembrane region" description="Helical" evidence="2">
    <location>
        <begin position="7"/>
        <end position="26"/>
    </location>
</feature>
<comment type="caution">
    <text evidence="4">The sequence shown here is derived from an EMBL/GenBank/DDBJ whole genome shotgun (WGS) entry which is preliminary data.</text>
</comment>
<feature type="transmembrane region" description="Helical" evidence="2">
    <location>
        <begin position="215"/>
        <end position="233"/>
    </location>
</feature>
<dbReference type="SUPFAM" id="SSF103481">
    <property type="entry name" value="Multidrug resistance efflux transporter EmrE"/>
    <property type="match status" value="2"/>
</dbReference>
<feature type="transmembrane region" description="Helical" evidence="2">
    <location>
        <begin position="38"/>
        <end position="55"/>
    </location>
</feature>
<feature type="transmembrane region" description="Helical" evidence="2">
    <location>
        <begin position="125"/>
        <end position="143"/>
    </location>
</feature>
<feature type="transmembrane region" description="Helical" evidence="2">
    <location>
        <begin position="149"/>
        <end position="171"/>
    </location>
</feature>
<sequence>MDVMAYLFVMLSGCLWGCMGTIFKFLQPYGITSPQTAAYRMLIASILAGLILLLRNRQAFRVSWRQLFFLFLSGGVGSGIYNLTYFMAVEETAVSFAAAMSYTAPGFVTIFSIFLFHERLTRQKLCALAMTLAGCVLVTGVLQSGGASYSLYGILLGLAAGFFYAMYSLFLKKAILAGCSGDSATFYCVLFPFVVVLPFSHLPQSFPALAEPRCLLLLLTLGCLCAAVPSALYSWGMTRVESGKAAMIATVDLVVSTILGVVLFRDPLSVLQIIGILLILGAVATLSYQKPAKSAQGA</sequence>
<feature type="domain" description="EamA" evidence="3">
    <location>
        <begin position="4"/>
        <end position="139"/>
    </location>
</feature>
<name>A0A9D1WSH2_9FIRM</name>
<organism evidence="4 5">
    <name type="scientific">Candidatus Anaerotruncus excrementipullorum</name>
    <dbReference type="NCBI Taxonomy" id="2838465"/>
    <lineage>
        <taxon>Bacteria</taxon>
        <taxon>Bacillati</taxon>
        <taxon>Bacillota</taxon>
        <taxon>Clostridia</taxon>
        <taxon>Eubacteriales</taxon>
        <taxon>Oscillospiraceae</taxon>
        <taxon>Anaerotruncus</taxon>
    </lineage>
</organism>
<evidence type="ECO:0000259" key="3">
    <source>
        <dbReference type="Pfam" id="PF00892"/>
    </source>
</evidence>
<feature type="domain" description="EamA" evidence="3">
    <location>
        <begin position="152"/>
        <end position="287"/>
    </location>
</feature>
<dbReference type="Gene3D" id="1.10.3730.20">
    <property type="match status" value="2"/>
</dbReference>
<dbReference type="PANTHER" id="PTHR22911:SF79">
    <property type="entry name" value="MOBA-LIKE NTP TRANSFERASE DOMAIN-CONTAINING PROTEIN"/>
    <property type="match status" value="1"/>
</dbReference>
<feature type="transmembrane region" description="Helical" evidence="2">
    <location>
        <begin position="245"/>
        <end position="264"/>
    </location>
</feature>
<evidence type="ECO:0000256" key="2">
    <source>
        <dbReference type="SAM" id="Phobius"/>
    </source>
</evidence>
<evidence type="ECO:0000256" key="1">
    <source>
        <dbReference type="ARBA" id="ARBA00007362"/>
    </source>
</evidence>
<feature type="transmembrane region" description="Helical" evidence="2">
    <location>
        <begin position="183"/>
        <end position="203"/>
    </location>
</feature>
<dbReference type="Proteomes" id="UP000886800">
    <property type="component" value="Unassembled WGS sequence"/>
</dbReference>
<accession>A0A9D1WSH2</accession>
<reference evidence="4" key="1">
    <citation type="journal article" date="2021" name="PeerJ">
        <title>Extensive microbial diversity within the chicken gut microbiome revealed by metagenomics and culture.</title>
        <authorList>
            <person name="Gilroy R."/>
            <person name="Ravi A."/>
            <person name="Getino M."/>
            <person name="Pursley I."/>
            <person name="Horton D.L."/>
            <person name="Alikhan N.F."/>
            <person name="Baker D."/>
            <person name="Gharbi K."/>
            <person name="Hall N."/>
            <person name="Watson M."/>
            <person name="Adriaenssens E.M."/>
            <person name="Foster-Nyarko E."/>
            <person name="Jarju S."/>
            <person name="Secka A."/>
            <person name="Antonio M."/>
            <person name="Oren A."/>
            <person name="Chaudhuri R.R."/>
            <person name="La Ragione R."/>
            <person name="Hildebrand F."/>
            <person name="Pallen M.J."/>
        </authorList>
    </citation>
    <scope>NUCLEOTIDE SEQUENCE</scope>
    <source>
        <strain evidence="4">CHK188-5543</strain>
    </source>
</reference>
<keyword evidence="2" id="KW-0472">Membrane</keyword>
<proteinExistence type="inferred from homology"/>
<dbReference type="AlphaFoldDB" id="A0A9D1WSH2"/>
<comment type="similarity">
    <text evidence="1">Belongs to the EamA transporter family.</text>
</comment>
<protein>
    <submittedName>
        <fullName evidence="4">DMT family transporter</fullName>
    </submittedName>
</protein>
<dbReference type="EMBL" id="DXES01000190">
    <property type="protein sequence ID" value="HIX66383.1"/>
    <property type="molecule type" value="Genomic_DNA"/>
</dbReference>
<keyword evidence="2" id="KW-1133">Transmembrane helix</keyword>
<feature type="transmembrane region" description="Helical" evidence="2">
    <location>
        <begin position="67"/>
        <end position="88"/>
    </location>
</feature>
<evidence type="ECO:0000313" key="5">
    <source>
        <dbReference type="Proteomes" id="UP000886800"/>
    </source>
</evidence>
<dbReference type="InterPro" id="IPR000620">
    <property type="entry name" value="EamA_dom"/>
</dbReference>
<dbReference type="GO" id="GO:0016020">
    <property type="term" value="C:membrane"/>
    <property type="evidence" value="ECO:0007669"/>
    <property type="project" value="InterPro"/>
</dbReference>